<keyword evidence="4" id="KW-0418">Kinase</keyword>
<evidence type="ECO:0000256" key="2">
    <source>
        <dbReference type="ARBA" id="ARBA00022679"/>
    </source>
</evidence>
<dbReference type="InterPro" id="IPR000719">
    <property type="entry name" value="Prot_kinase_dom"/>
</dbReference>
<dbReference type="AlphaFoldDB" id="H2AMC2"/>
<dbReference type="InterPro" id="IPR008271">
    <property type="entry name" value="Ser/Thr_kinase_AS"/>
</dbReference>
<dbReference type="SMART" id="SM00220">
    <property type="entry name" value="S_TKc"/>
    <property type="match status" value="1"/>
</dbReference>
<evidence type="ECO:0000313" key="8">
    <source>
        <dbReference type="Proteomes" id="UP000005220"/>
    </source>
</evidence>
<dbReference type="GO" id="GO:0000045">
    <property type="term" value="P:autophagosome assembly"/>
    <property type="evidence" value="ECO:0007669"/>
    <property type="project" value="TreeGrafter"/>
</dbReference>
<dbReference type="RefSeq" id="XP_003954657.1">
    <property type="nucleotide sequence ID" value="XM_003954608.1"/>
</dbReference>
<dbReference type="GO" id="GO:0005524">
    <property type="term" value="F:ATP binding"/>
    <property type="evidence" value="ECO:0007669"/>
    <property type="project" value="UniProtKB-KW"/>
</dbReference>
<gene>
    <name evidence="7" type="primary">KAFR0A00840</name>
    <name evidence="7" type="ORF">KAFR_0A00840</name>
</gene>
<evidence type="ECO:0000313" key="7">
    <source>
        <dbReference type="EMBL" id="CCF55522.1"/>
    </source>
</evidence>
<evidence type="ECO:0000256" key="3">
    <source>
        <dbReference type="ARBA" id="ARBA00022741"/>
    </source>
</evidence>
<proteinExistence type="predicted"/>
<dbReference type="InterPro" id="IPR011009">
    <property type="entry name" value="Kinase-like_dom_sf"/>
</dbReference>
<protein>
    <recommendedName>
        <fullName evidence="1">non-specific serine/threonine protein kinase</fullName>
        <ecNumber evidence="1">2.7.11.1</ecNumber>
    </recommendedName>
</protein>
<dbReference type="KEGG" id="kaf:KAFR_0A00840"/>
<dbReference type="InterPro" id="IPR045269">
    <property type="entry name" value="Atg1-like"/>
</dbReference>
<dbReference type="SUPFAM" id="SSF56112">
    <property type="entry name" value="Protein kinase-like (PK-like)"/>
    <property type="match status" value="1"/>
</dbReference>
<keyword evidence="8" id="KW-1185">Reference proteome</keyword>
<dbReference type="HOGENOM" id="CLU_000288_63_0_1"/>
<dbReference type="eggNOG" id="KOG0590">
    <property type="taxonomic scope" value="Eukaryota"/>
</dbReference>
<organism evidence="7 8">
    <name type="scientific">Kazachstania africana (strain ATCC 22294 / BCRC 22015 / CBS 2517 / CECT 1963 / NBRC 1671 / NRRL Y-8276)</name>
    <name type="common">Yeast</name>
    <name type="synonym">Kluyveromyces africanus</name>
    <dbReference type="NCBI Taxonomy" id="1071382"/>
    <lineage>
        <taxon>Eukaryota</taxon>
        <taxon>Fungi</taxon>
        <taxon>Dikarya</taxon>
        <taxon>Ascomycota</taxon>
        <taxon>Saccharomycotina</taxon>
        <taxon>Saccharomycetes</taxon>
        <taxon>Saccharomycetales</taxon>
        <taxon>Saccharomycetaceae</taxon>
        <taxon>Kazachstania</taxon>
    </lineage>
</organism>
<sequence>MLSEDPIQLEVPSQSWLKRLNRGFTALGSDRIGLTTTNNPKIFGTKKVVAKTIDKGTTCEIIMSIDVRNNTTSVTKKYIEKSEVFQRQLINEIKVLNHLSVNKFTVQMLSSNVSKKSITMEFLPYNLHRVLNLHATPTKEERQCYFIQICEAVEFLHGNGVVHRDLKLENIMLTEDTCHVKLVDFGSAVLDFKEECIGIRGSQELMAPEVLSSIKYDGKPVDCWSIGIIFFQMFNILPGKWGTKFPWKEARLSCERYTSFSVNDEKFPHITDMVEQDEDLHDLLLKLLSISVTDRITMANCLNHKYMKKIKNREHKHDRTLKHCKRVFEKLV</sequence>
<evidence type="ECO:0000256" key="1">
    <source>
        <dbReference type="ARBA" id="ARBA00012513"/>
    </source>
</evidence>
<accession>H2AMC2</accession>
<feature type="domain" description="Protein kinase" evidence="6">
    <location>
        <begin position="47"/>
        <end position="307"/>
    </location>
</feature>
<dbReference type="EMBL" id="HE650821">
    <property type="protein sequence ID" value="CCF55522.1"/>
    <property type="molecule type" value="Genomic_DNA"/>
</dbReference>
<reference evidence="7 8" key="1">
    <citation type="journal article" date="2011" name="Proc. Natl. Acad. Sci. U.S.A.">
        <title>Evolutionary erosion of yeast sex chromosomes by mating-type switching accidents.</title>
        <authorList>
            <person name="Gordon J.L."/>
            <person name="Armisen D."/>
            <person name="Proux-Wera E."/>
            <person name="Oheigeartaigh S.S."/>
            <person name="Byrne K.P."/>
            <person name="Wolfe K.H."/>
        </authorList>
    </citation>
    <scope>NUCLEOTIDE SEQUENCE [LARGE SCALE GENOMIC DNA]</scope>
    <source>
        <strain evidence="8">ATCC 22294 / BCRC 22015 / CBS 2517 / CECT 1963 / NBRC 1671 / NRRL Y-8276</strain>
    </source>
</reference>
<evidence type="ECO:0000256" key="5">
    <source>
        <dbReference type="ARBA" id="ARBA00022840"/>
    </source>
</evidence>
<dbReference type="GO" id="GO:0034045">
    <property type="term" value="C:phagophore assembly site membrane"/>
    <property type="evidence" value="ECO:0007669"/>
    <property type="project" value="TreeGrafter"/>
</dbReference>
<dbReference type="Proteomes" id="UP000005220">
    <property type="component" value="Chromosome 1"/>
</dbReference>
<dbReference type="Pfam" id="PF00069">
    <property type="entry name" value="Pkinase"/>
    <property type="match status" value="1"/>
</dbReference>
<dbReference type="GO" id="GO:0042594">
    <property type="term" value="P:response to starvation"/>
    <property type="evidence" value="ECO:0007669"/>
    <property type="project" value="TreeGrafter"/>
</dbReference>
<dbReference type="InParanoid" id="H2AMC2"/>
<dbReference type="Gene3D" id="1.10.510.10">
    <property type="entry name" value="Transferase(Phosphotransferase) domain 1"/>
    <property type="match status" value="1"/>
</dbReference>
<dbReference type="GO" id="GO:0000422">
    <property type="term" value="P:autophagy of mitochondrion"/>
    <property type="evidence" value="ECO:0007669"/>
    <property type="project" value="TreeGrafter"/>
</dbReference>
<evidence type="ECO:0000256" key="4">
    <source>
        <dbReference type="ARBA" id="ARBA00022777"/>
    </source>
</evidence>
<keyword evidence="3" id="KW-0547">Nucleotide-binding</keyword>
<dbReference type="PANTHER" id="PTHR24348">
    <property type="entry name" value="SERINE/THREONINE-PROTEIN KINASE UNC-51-RELATED"/>
    <property type="match status" value="1"/>
</dbReference>
<dbReference type="STRING" id="1071382.H2AMC2"/>
<dbReference type="GO" id="GO:0005829">
    <property type="term" value="C:cytosol"/>
    <property type="evidence" value="ECO:0007669"/>
    <property type="project" value="TreeGrafter"/>
</dbReference>
<keyword evidence="5" id="KW-0067">ATP-binding</keyword>
<dbReference type="GO" id="GO:0004674">
    <property type="term" value="F:protein serine/threonine kinase activity"/>
    <property type="evidence" value="ECO:0007669"/>
    <property type="project" value="UniProtKB-EC"/>
</dbReference>
<dbReference type="GeneID" id="13886094"/>
<name>H2AMC2_KAZAF</name>
<evidence type="ECO:0000259" key="6">
    <source>
        <dbReference type="PROSITE" id="PS50011"/>
    </source>
</evidence>
<dbReference type="OrthoDB" id="4062651at2759"/>
<dbReference type="EC" id="2.7.11.1" evidence="1"/>
<dbReference type="GO" id="GO:0034727">
    <property type="term" value="P:piecemeal microautophagy of the nucleus"/>
    <property type="evidence" value="ECO:0007669"/>
    <property type="project" value="TreeGrafter"/>
</dbReference>
<keyword evidence="2" id="KW-0808">Transferase</keyword>
<dbReference type="GO" id="GO:0010508">
    <property type="term" value="P:positive regulation of autophagy"/>
    <property type="evidence" value="ECO:0007669"/>
    <property type="project" value="TreeGrafter"/>
</dbReference>
<dbReference type="PROSITE" id="PS00108">
    <property type="entry name" value="PROTEIN_KINASE_ST"/>
    <property type="match status" value="1"/>
</dbReference>
<dbReference type="GO" id="GO:0005776">
    <property type="term" value="C:autophagosome"/>
    <property type="evidence" value="ECO:0007669"/>
    <property type="project" value="TreeGrafter"/>
</dbReference>
<dbReference type="PROSITE" id="PS50011">
    <property type="entry name" value="PROTEIN_KINASE_DOM"/>
    <property type="match status" value="1"/>
</dbReference>
<dbReference type="PANTHER" id="PTHR24348:SF22">
    <property type="entry name" value="NON-SPECIFIC SERINE_THREONINE PROTEIN KINASE"/>
    <property type="match status" value="1"/>
</dbReference>
<dbReference type="GO" id="GO:0061709">
    <property type="term" value="P:reticulophagy"/>
    <property type="evidence" value="ECO:0007669"/>
    <property type="project" value="TreeGrafter"/>
</dbReference>